<evidence type="ECO:0000256" key="4">
    <source>
        <dbReference type="HAMAP-Rule" id="MF_00636"/>
    </source>
</evidence>
<evidence type="ECO:0000259" key="5">
    <source>
        <dbReference type="Pfam" id="PF03668"/>
    </source>
</evidence>
<sequence length="283" mass="32200">MEVVMITGLSGAGKTKAADWFEDKGYYCIDNMPPALIKNFIDLAMTGKRKIQKAAFVVDIRGGQFFGDLKETIISLEDDINIDFKILFIEASDEALIRRFNEARRTHPLAASLMTREAIQIEREELAELRSHANYVIDTSSLKVAEMNSELDKLFGSKTKKASFVLNLMSFGYKHGMPAEADWVIDVRFIPNPYYVSSLKKLTGNNKKVAQYVMKQDITKEFVNRFHEIIARLLPCYVKEGKYSLTIAFGCTGGQHRSVALANEFYKIFTAEGWRVTLEHREL</sequence>
<keyword evidence="3 4" id="KW-0342">GTP-binding</keyword>
<evidence type="ECO:0000259" key="6">
    <source>
        <dbReference type="Pfam" id="PF22740"/>
    </source>
</evidence>
<dbReference type="PANTHER" id="PTHR30448">
    <property type="entry name" value="RNASE ADAPTER PROTEIN RAPZ"/>
    <property type="match status" value="1"/>
</dbReference>
<feature type="domain" description="RapZ-like N-terminal" evidence="5">
    <location>
        <begin position="1"/>
        <end position="158"/>
    </location>
</feature>
<evidence type="ECO:0000313" key="7">
    <source>
        <dbReference type="EMBL" id="HIU28565.1"/>
    </source>
</evidence>
<dbReference type="Gene3D" id="3.40.50.300">
    <property type="entry name" value="P-loop containing nucleotide triphosphate hydrolases"/>
    <property type="match status" value="1"/>
</dbReference>
<dbReference type="PIRSF" id="PIRSF005052">
    <property type="entry name" value="P-loopkin"/>
    <property type="match status" value="1"/>
</dbReference>
<name>A0A9D1L8Y9_9FIRM</name>
<proteinExistence type="inferred from homology"/>
<evidence type="ECO:0000256" key="1">
    <source>
        <dbReference type="ARBA" id="ARBA00022741"/>
    </source>
</evidence>
<dbReference type="InterPro" id="IPR053930">
    <property type="entry name" value="RapZ-like_N"/>
</dbReference>
<protein>
    <submittedName>
        <fullName evidence="7">RNase adapter RapZ</fullName>
    </submittedName>
</protein>
<dbReference type="SUPFAM" id="SSF52540">
    <property type="entry name" value="P-loop containing nucleoside triphosphate hydrolases"/>
    <property type="match status" value="1"/>
</dbReference>
<organism evidence="7 8">
    <name type="scientific">Candidatus Fimisoma avicola</name>
    <dbReference type="NCBI Taxonomy" id="2840826"/>
    <lineage>
        <taxon>Bacteria</taxon>
        <taxon>Bacillati</taxon>
        <taxon>Bacillota</taxon>
        <taxon>Clostridia</taxon>
        <taxon>Eubacteriales</taxon>
        <taxon>Candidatus Fimisoma</taxon>
    </lineage>
</organism>
<dbReference type="InterPro" id="IPR005337">
    <property type="entry name" value="RapZ-like"/>
</dbReference>
<accession>A0A9D1L8Y9</accession>
<dbReference type="Pfam" id="PF22740">
    <property type="entry name" value="PapZ_C"/>
    <property type="match status" value="1"/>
</dbReference>
<dbReference type="GO" id="GO:0005525">
    <property type="term" value="F:GTP binding"/>
    <property type="evidence" value="ECO:0007669"/>
    <property type="project" value="UniProtKB-UniRule"/>
</dbReference>
<evidence type="ECO:0000256" key="2">
    <source>
        <dbReference type="ARBA" id="ARBA00022840"/>
    </source>
</evidence>
<dbReference type="Pfam" id="PF03668">
    <property type="entry name" value="RapZ-like_N"/>
    <property type="match status" value="1"/>
</dbReference>
<evidence type="ECO:0000256" key="3">
    <source>
        <dbReference type="ARBA" id="ARBA00023134"/>
    </source>
</evidence>
<dbReference type="NCBIfam" id="NF003828">
    <property type="entry name" value="PRK05416.1"/>
    <property type="match status" value="1"/>
</dbReference>
<dbReference type="InterPro" id="IPR027417">
    <property type="entry name" value="P-loop_NTPase"/>
</dbReference>
<keyword evidence="2 4" id="KW-0067">ATP-binding</keyword>
<feature type="domain" description="RapZ C-terminal" evidence="6">
    <location>
        <begin position="166"/>
        <end position="283"/>
    </location>
</feature>
<gene>
    <name evidence="7" type="primary">rapZ</name>
    <name evidence="7" type="ORF">IAD16_09360</name>
</gene>
<keyword evidence="1 4" id="KW-0547">Nucleotide-binding</keyword>
<dbReference type="EMBL" id="DVMO01000146">
    <property type="protein sequence ID" value="HIU28565.1"/>
    <property type="molecule type" value="Genomic_DNA"/>
</dbReference>
<dbReference type="HAMAP" id="MF_00636">
    <property type="entry name" value="RapZ_like"/>
    <property type="match status" value="1"/>
</dbReference>
<feature type="binding site" evidence="4">
    <location>
        <begin position="8"/>
        <end position="15"/>
    </location>
    <ligand>
        <name>ATP</name>
        <dbReference type="ChEBI" id="CHEBI:30616"/>
    </ligand>
</feature>
<feature type="binding site" evidence="4">
    <location>
        <begin position="59"/>
        <end position="62"/>
    </location>
    <ligand>
        <name>GTP</name>
        <dbReference type="ChEBI" id="CHEBI:37565"/>
    </ligand>
</feature>
<reference evidence="7" key="1">
    <citation type="submission" date="2020-10" db="EMBL/GenBank/DDBJ databases">
        <authorList>
            <person name="Gilroy R."/>
        </authorList>
    </citation>
    <scope>NUCLEOTIDE SEQUENCE</scope>
    <source>
        <strain evidence="7">11300</strain>
    </source>
</reference>
<evidence type="ECO:0000313" key="8">
    <source>
        <dbReference type="Proteomes" id="UP000824091"/>
    </source>
</evidence>
<comment type="caution">
    <text evidence="7">The sequence shown here is derived from an EMBL/GenBank/DDBJ whole genome shotgun (WGS) entry which is preliminary data.</text>
</comment>
<dbReference type="Proteomes" id="UP000824091">
    <property type="component" value="Unassembled WGS sequence"/>
</dbReference>
<dbReference type="PANTHER" id="PTHR30448:SF0">
    <property type="entry name" value="RNASE ADAPTER PROTEIN RAPZ"/>
    <property type="match status" value="1"/>
</dbReference>
<dbReference type="GO" id="GO:0005524">
    <property type="term" value="F:ATP binding"/>
    <property type="evidence" value="ECO:0007669"/>
    <property type="project" value="UniProtKB-UniRule"/>
</dbReference>
<dbReference type="InterPro" id="IPR053931">
    <property type="entry name" value="RapZ_C"/>
</dbReference>
<reference evidence="7" key="2">
    <citation type="journal article" date="2021" name="PeerJ">
        <title>Extensive microbial diversity within the chicken gut microbiome revealed by metagenomics and culture.</title>
        <authorList>
            <person name="Gilroy R."/>
            <person name="Ravi A."/>
            <person name="Getino M."/>
            <person name="Pursley I."/>
            <person name="Horton D.L."/>
            <person name="Alikhan N.F."/>
            <person name="Baker D."/>
            <person name="Gharbi K."/>
            <person name="Hall N."/>
            <person name="Watson M."/>
            <person name="Adriaenssens E.M."/>
            <person name="Foster-Nyarko E."/>
            <person name="Jarju S."/>
            <person name="Secka A."/>
            <person name="Antonio M."/>
            <person name="Oren A."/>
            <person name="Chaudhuri R.R."/>
            <person name="La Ragione R."/>
            <person name="Hildebrand F."/>
            <person name="Pallen M.J."/>
        </authorList>
    </citation>
    <scope>NUCLEOTIDE SEQUENCE</scope>
    <source>
        <strain evidence="7">11300</strain>
    </source>
</reference>
<dbReference type="AlphaFoldDB" id="A0A9D1L8Y9"/>